<reference evidence="2 3" key="1">
    <citation type="submission" date="2020-04" db="EMBL/GenBank/DDBJ databases">
        <title>Perkinsus olseni comparative genomics.</title>
        <authorList>
            <person name="Bogema D.R."/>
        </authorList>
    </citation>
    <scope>NUCLEOTIDE SEQUENCE [LARGE SCALE GENOMIC DNA]</scope>
    <source>
        <strain evidence="2">ATCC PRA-205</strain>
    </source>
</reference>
<proteinExistence type="predicted"/>
<protein>
    <submittedName>
        <fullName evidence="2">Uncharacterized protein</fullName>
    </submittedName>
</protein>
<dbReference type="EMBL" id="JABANM010032214">
    <property type="protein sequence ID" value="KAF4703314.1"/>
    <property type="molecule type" value="Genomic_DNA"/>
</dbReference>
<dbReference type="AlphaFoldDB" id="A0A7J6Q445"/>
<dbReference type="Proteomes" id="UP000574390">
    <property type="component" value="Unassembled WGS sequence"/>
</dbReference>
<evidence type="ECO:0000256" key="1">
    <source>
        <dbReference type="SAM" id="SignalP"/>
    </source>
</evidence>
<organism evidence="2 3">
    <name type="scientific">Perkinsus olseni</name>
    <name type="common">Perkinsus atlanticus</name>
    <dbReference type="NCBI Taxonomy" id="32597"/>
    <lineage>
        <taxon>Eukaryota</taxon>
        <taxon>Sar</taxon>
        <taxon>Alveolata</taxon>
        <taxon>Perkinsozoa</taxon>
        <taxon>Perkinsea</taxon>
        <taxon>Perkinsida</taxon>
        <taxon>Perkinsidae</taxon>
        <taxon>Perkinsus</taxon>
    </lineage>
</organism>
<evidence type="ECO:0000313" key="3">
    <source>
        <dbReference type="Proteomes" id="UP000574390"/>
    </source>
</evidence>
<feature type="chain" id="PRO_5029836346" evidence="1">
    <location>
        <begin position="19"/>
        <end position="170"/>
    </location>
</feature>
<feature type="signal peptide" evidence="1">
    <location>
        <begin position="1"/>
        <end position="18"/>
    </location>
</feature>
<evidence type="ECO:0000313" key="2">
    <source>
        <dbReference type="EMBL" id="KAF4703314.1"/>
    </source>
</evidence>
<sequence length="170" mass="18576">MVNLSGTIILCLLPIVYAARGRRVLPRPRLRARLSEAGQLKLEADGKNECTATGSVFVKFTGNEFDFGMKMKTSIEEGLRAAGSAHALSIESKLEVKQKRQGGIDMYLKDPITADKELTLQRIAHPVELPVVSNNTILFSVSPTTANKASVTLIFKNTNGPSRCEFQAEI</sequence>
<name>A0A7J6Q445_PEROL</name>
<accession>A0A7J6Q445</accession>
<keyword evidence="1" id="KW-0732">Signal</keyword>
<gene>
    <name evidence="2" type="ORF">FOZ62_019476</name>
</gene>
<comment type="caution">
    <text evidence="2">The sequence shown here is derived from an EMBL/GenBank/DDBJ whole genome shotgun (WGS) entry which is preliminary data.</text>
</comment>